<comment type="caution">
    <text evidence="22">The sequence shown here is derived from an EMBL/GenBank/DDBJ whole genome shotgun (WGS) entry which is preliminary data.</text>
</comment>
<evidence type="ECO:0000256" key="14">
    <source>
        <dbReference type="ARBA" id="ARBA00032370"/>
    </source>
</evidence>
<feature type="transmembrane region" description="Helical" evidence="21">
    <location>
        <begin position="114"/>
        <end position="131"/>
    </location>
</feature>
<keyword evidence="7 21" id="KW-0812">Transmembrane</keyword>
<dbReference type="PANTHER" id="PTHR30474:SF2">
    <property type="entry name" value="PEPTIDOGLYCAN GLYCOSYLTRANSFERASE FTSW-RELATED"/>
    <property type="match status" value="1"/>
</dbReference>
<proteinExistence type="inferred from homology"/>
<evidence type="ECO:0000256" key="17">
    <source>
        <dbReference type="ARBA" id="ARBA00041185"/>
    </source>
</evidence>
<evidence type="ECO:0000256" key="12">
    <source>
        <dbReference type="ARBA" id="ARBA00023306"/>
    </source>
</evidence>
<evidence type="ECO:0000256" key="11">
    <source>
        <dbReference type="ARBA" id="ARBA00023136"/>
    </source>
</evidence>
<dbReference type="GO" id="GO:0008360">
    <property type="term" value="P:regulation of cell shape"/>
    <property type="evidence" value="ECO:0007669"/>
    <property type="project" value="UniProtKB-KW"/>
</dbReference>
<keyword evidence="5" id="KW-0328">Glycosyltransferase</keyword>
<protein>
    <recommendedName>
        <fullName evidence="17">Probable peptidoglycan glycosyltransferase FtsW</fullName>
        <ecNumber evidence="19">2.4.99.28</ecNumber>
    </recommendedName>
    <alternativeName>
        <fullName evidence="18">Cell division protein FtsW</fullName>
    </alternativeName>
    <alternativeName>
        <fullName evidence="15">Cell wall polymerase</fullName>
    </alternativeName>
    <alternativeName>
        <fullName evidence="14">Peptidoglycan polymerase</fullName>
    </alternativeName>
</protein>
<evidence type="ECO:0000256" key="3">
    <source>
        <dbReference type="ARBA" id="ARBA00022475"/>
    </source>
</evidence>
<dbReference type="NCBIfam" id="TIGR02614">
    <property type="entry name" value="ftsW"/>
    <property type="match status" value="1"/>
</dbReference>
<dbReference type="AlphaFoldDB" id="A0A2H0TE98"/>
<keyword evidence="4" id="KW-0132">Cell division</keyword>
<dbReference type="EMBL" id="PFCQ01000001">
    <property type="protein sequence ID" value="PIR68615.1"/>
    <property type="molecule type" value="Genomic_DNA"/>
</dbReference>
<comment type="similarity">
    <text evidence="16">Belongs to the SEDS family. FtsW subfamily.</text>
</comment>
<organism evidence="22 23">
    <name type="scientific">Candidatus Nomurabacteria bacterium CG10_big_fil_rev_8_21_14_0_10_35_16</name>
    <dbReference type="NCBI Taxonomy" id="1974731"/>
    <lineage>
        <taxon>Bacteria</taxon>
        <taxon>Candidatus Nomuraibacteriota</taxon>
    </lineage>
</organism>
<feature type="transmembrane region" description="Helical" evidence="21">
    <location>
        <begin position="300"/>
        <end position="323"/>
    </location>
</feature>
<evidence type="ECO:0000256" key="7">
    <source>
        <dbReference type="ARBA" id="ARBA00022692"/>
    </source>
</evidence>
<evidence type="ECO:0000256" key="8">
    <source>
        <dbReference type="ARBA" id="ARBA00022960"/>
    </source>
</evidence>
<evidence type="ECO:0000256" key="13">
    <source>
        <dbReference type="ARBA" id="ARBA00023316"/>
    </source>
</evidence>
<dbReference type="PANTHER" id="PTHR30474">
    <property type="entry name" value="CELL CYCLE PROTEIN"/>
    <property type="match status" value="1"/>
</dbReference>
<feature type="transmembrane region" description="Helical" evidence="21">
    <location>
        <begin position="7"/>
        <end position="33"/>
    </location>
</feature>
<dbReference type="GO" id="GO:0071555">
    <property type="term" value="P:cell wall organization"/>
    <property type="evidence" value="ECO:0007669"/>
    <property type="project" value="UniProtKB-KW"/>
</dbReference>
<comment type="subcellular location">
    <subcellularLocation>
        <location evidence="1">Cell membrane</location>
        <topology evidence="1">Multi-pass membrane protein</topology>
    </subcellularLocation>
</comment>
<evidence type="ECO:0000256" key="21">
    <source>
        <dbReference type="SAM" id="Phobius"/>
    </source>
</evidence>
<dbReference type="Proteomes" id="UP000230094">
    <property type="component" value="Unassembled WGS sequence"/>
</dbReference>
<dbReference type="GO" id="GO:0051301">
    <property type="term" value="P:cell division"/>
    <property type="evidence" value="ECO:0007669"/>
    <property type="project" value="UniProtKB-KW"/>
</dbReference>
<dbReference type="GO" id="GO:0008955">
    <property type="term" value="F:peptidoglycan glycosyltransferase activity"/>
    <property type="evidence" value="ECO:0007669"/>
    <property type="project" value="UniProtKB-EC"/>
</dbReference>
<comment type="catalytic activity">
    <reaction evidence="20">
        <text>[GlcNAc-(1-&gt;4)-Mur2Ac(oyl-L-Ala-gamma-D-Glu-L-Lys-D-Ala-D-Ala)](n)-di-trans,octa-cis-undecaprenyl diphosphate + beta-D-GlcNAc-(1-&gt;4)-Mur2Ac(oyl-L-Ala-gamma-D-Glu-L-Lys-D-Ala-D-Ala)-di-trans,octa-cis-undecaprenyl diphosphate = [GlcNAc-(1-&gt;4)-Mur2Ac(oyl-L-Ala-gamma-D-Glu-L-Lys-D-Ala-D-Ala)](n+1)-di-trans,octa-cis-undecaprenyl diphosphate + di-trans,octa-cis-undecaprenyl diphosphate + H(+)</text>
        <dbReference type="Rhea" id="RHEA:23708"/>
        <dbReference type="Rhea" id="RHEA-COMP:9602"/>
        <dbReference type="Rhea" id="RHEA-COMP:9603"/>
        <dbReference type="ChEBI" id="CHEBI:15378"/>
        <dbReference type="ChEBI" id="CHEBI:58405"/>
        <dbReference type="ChEBI" id="CHEBI:60033"/>
        <dbReference type="ChEBI" id="CHEBI:78435"/>
        <dbReference type="EC" id="2.4.99.28"/>
    </reaction>
</comment>
<sequence>MSRRVDRFFLIIVIMLVTLGVAMFVSASLGILVKSSKTFYSVLFSQIVLGLGLGLLGISVVLKIDYKFWRKYSFYIFLFSILITAAVFIPQLGWSHGGAQRWIKLGPVSFQPVEFLKFGFIIYFAAWLSWAKNKVHDFRFGILPLTIMLGIIALILFKQPDTKSFILIALTGFSMLFVSGVSFKHILGLGIIASLVLGALVFTTPYLQKRVQTFIDPSSDPQGSSYQIQQSLIAFGSGGIFGRGFGQSIQKFSYLPEPQGDSIFSVLGEELGFIGAFGTILLYLLFLLRGIRIANNSPDLFSRLLVSGIVILIVLQSFMHIASNIGVFPLTGVPLVFMSHGGTSLMIYLIATGIILQISKLRKY</sequence>
<feature type="transmembrane region" description="Helical" evidence="21">
    <location>
        <begin position="335"/>
        <end position="356"/>
    </location>
</feature>
<evidence type="ECO:0000256" key="19">
    <source>
        <dbReference type="ARBA" id="ARBA00044770"/>
    </source>
</evidence>
<dbReference type="InterPro" id="IPR013437">
    <property type="entry name" value="FtsW"/>
</dbReference>
<keyword evidence="3" id="KW-1003">Cell membrane</keyword>
<feature type="transmembrane region" description="Helical" evidence="21">
    <location>
        <begin position="138"/>
        <end position="157"/>
    </location>
</feature>
<feature type="transmembrane region" description="Helical" evidence="21">
    <location>
        <begin position="39"/>
        <end position="62"/>
    </location>
</feature>
<dbReference type="InterPro" id="IPR001182">
    <property type="entry name" value="FtsW/RodA"/>
</dbReference>
<feature type="transmembrane region" description="Helical" evidence="21">
    <location>
        <begin position="271"/>
        <end position="288"/>
    </location>
</feature>
<dbReference type="EC" id="2.4.99.28" evidence="19"/>
<dbReference type="GO" id="GO:0005886">
    <property type="term" value="C:plasma membrane"/>
    <property type="evidence" value="ECO:0007669"/>
    <property type="project" value="UniProtKB-SubCell"/>
</dbReference>
<evidence type="ECO:0000256" key="20">
    <source>
        <dbReference type="ARBA" id="ARBA00049902"/>
    </source>
</evidence>
<evidence type="ECO:0000313" key="23">
    <source>
        <dbReference type="Proteomes" id="UP000230094"/>
    </source>
</evidence>
<evidence type="ECO:0000256" key="9">
    <source>
        <dbReference type="ARBA" id="ARBA00022984"/>
    </source>
</evidence>
<name>A0A2H0TE98_9BACT</name>
<comment type="pathway">
    <text evidence="2">Cell wall biogenesis; peptidoglycan biosynthesis.</text>
</comment>
<evidence type="ECO:0000256" key="5">
    <source>
        <dbReference type="ARBA" id="ARBA00022676"/>
    </source>
</evidence>
<keyword evidence="10 21" id="KW-1133">Transmembrane helix</keyword>
<keyword evidence="13" id="KW-0961">Cell wall biogenesis/degradation</keyword>
<evidence type="ECO:0000256" key="10">
    <source>
        <dbReference type="ARBA" id="ARBA00022989"/>
    </source>
</evidence>
<evidence type="ECO:0000313" key="22">
    <source>
        <dbReference type="EMBL" id="PIR68615.1"/>
    </source>
</evidence>
<feature type="transmembrane region" description="Helical" evidence="21">
    <location>
        <begin position="74"/>
        <end position="94"/>
    </location>
</feature>
<keyword evidence="9" id="KW-0573">Peptidoglycan synthesis</keyword>
<dbReference type="Pfam" id="PF01098">
    <property type="entry name" value="FTSW_RODA_SPOVE"/>
    <property type="match status" value="1"/>
</dbReference>
<dbReference type="GO" id="GO:0032153">
    <property type="term" value="C:cell division site"/>
    <property type="evidence" value="ECO:0007669"/>
    <property type="project" value="TreeGrafter"/>
</dbReference>
<accession>A0A2H0TE98</accession>
<evidence type="ECO:0000256" key="18">
    <source>
        <dbReference type="ARBA" id="ARBA00041418"/>
    </source>
</evidence>
<keyword evidence="8" id="KW-0133">Cell shape</keyword>
<reference evidence="23" key="1">
    <citation type="submission" date="2017-09" db="EMBL/GenBank/DDBJ databases">
        <title>Depth-based differentiation of microbial function through sediment-hosted aquifers and enrichment of novel symbionts in the deep terrestrial subsurface.</title>
        <authorList>
            <person name="Probst A.J."/>
            <person name="Ladd B."/>
            <person name="Jarett J.K."/>
            <person name="Geller-Mcgrath D.E."/>
            <person name="Sieber C.M.K."/>
            <person name="Emerson J.B."/>
            <person name="Anantharaman K."/>
            <person name="Thomas B.C."/>
            <person name="Malmstrom R."/>
            <person name="Stieglmeier M."/>
            <person name="Klingl A."/>
            <person name="Woyke T."/>
            <person name="Ryan C.M."/>
            <person name="Banfield J.F."/>
        </authorList>
    </citation>
    <scope>NUCLEOTIDE SEQUENCE [LARGE SCALE GENOMIC DNA]</scope>
</reference>
<dbReference type="GO" id="GO:0009252">
    <property type="term" value="P:peptidoglycan biosynthetic process"/>
    <property type="evidence" value="ECO:0007669"/>
    <property type="project" value="UniProtKB-KW"/>
</dbReference>
<evidence type="ECO:0000256" key="2">
    <source>
        <dbReference type="ARBA" id="ARBA00004752"/>
    </source>
</evidence>
<evidence type="ECO:0000256" key="16">
    <source>
        <dbReference type="ARBA" id="ARBA00038053"/>
    </source>
</evidence>
<feature type="transmembrane region" description="Helical" evidence="21">
    <location>
        <begin position="163"/>
        <end position="179"/>
    </location>
</feature>
<keyword evidence="12" id="KW-0131">Cell cycle</keyword>
<dbReference type="GO" id="GO:0015648">
    <property type="term" value="F:lipid-linked peptidoglycan transporter activity"/>
    <property type="evidence" value="ECO:0007669"/>
    <property type="project" value="TreeGrafter"/>
</dbReference>
<gene>
    <name evidence="22" type="primary">ftsW</name>
    <name evidence="22" type="ORF">COU49_00105</name>
</gene>
<keyword evidence="11 21" id="KW-0472">Membrane</keyword>
<evidence type="ECO:0000256" key="15">
    <source>
        <dbReference type="ARBA" id="ARBA00033270"/>
    </source>
</evidence>
<keyword evidence="6" id="KW-0808">Transferase</keyword>
<evidence type="ECO:0000256" key="6">
    <source>
        <dbReference type="ARBA" id="ARBA00022679"/>
    </source>
</evidence>
<feature type="transmembrane region" description="Helical" evidence="21">
    <location>
        <begin position="186"/>
        <end position="207"/>
    </location>
</feature>
<evidence type="ECO:0000256" key="1">
    <source>
        <dbReference type="ARBA" id="ARBA00004651"/>
    </source>
</evidence>
<evidence type="ECO:0000256" key="4">
    <source>
        <dbReference type="ARBA" id="ARBA00022618"/>
    </source>
</evidence>